<reference evidence="1 2" key="1">
    <citation type="submission" date="2009-11" db="EMBL/GenBank/DDBJ databases">
        <authorList>
            <person name="Weinstock G."/>
            <person name="Sodergren E."/>
            <person name="Clifton S."/>
            <person name="Fulton L."/>
            <person name="Fulton B."/>
            <person name="Courtney L."/>
            <person name="Fronick C."/>
            <person name="Harrison M."/>
            <person name="Strong C."/>
            <person name="Farmer C."/>
            <person name="Delahaunty K."/>
            <person name="Markovic C."/>
            <person name="Hall O."/>
            <person name="Minx P."/>
            <person name="Tomlinson C."/>
            <person name="Mitreva M."/>
            <person name="Nelson J."/>
            <person name="Hou S."/>
            <person name="Wollam A."/>
            <person name="Pepin K.H."/>
            <person name="Johnson M."/>
            <person name="Bhonagiri V."/>
            <person name="Nash W.E."/>
            <person name="Warren W."/>
            <person name="Chinwalla A."/>
            <person name="Mardis E.R."/>
            <person name="Wilson R.K."/>
        </authorList>
    </citation>
    <scope>NUCLEOTIDE SEQUENCE [LARGE SCALE GENOMIC DNA]</scope>
    <source>
        <strain evidence="1 2">F0302</strain>
    </source>
</reference>
<protein>
    <submittedName>
        <fullName evidence="1">Uncharacterized protein</fullName>
    </submittedName>
</protein>
<organism evidence="1 2">
    <name type="scientific">Segatella oris F0302</name>
    <dbReference type="NCBI Taxonomy" id="649760"/>
    <lineage>
        <taxon>Bacteria</taxon>
        <taxon>Pseudomonadati</taxon>
        <taxon>Bacteroidota</taxon>
        <taxon>Bacteroidia</taxon>
        <taxon>Bacteroidales</taxon>
        <taxon>Prevotellaceae</taxon>
        <taxon>Segatella</taxon>
    </lineage>
</organism>
<proteinExistence type="predicted"/>
<name>D1QRD5_9BACT</name>
<accession>D1QRD5</accession>
<evidence type="ECO:0000313" key="2">
    <source>
        <dbReference type="Proteomes" id="UP000004079"/>
    </source>
</evidence>
<gene>
    <name evidence="1" type="ORF">HMPREF0971_01539</name>
</gene>
<dbReference type="Proteomes" id="UP000004079">
    <property type="component" value="Unassembled WGS sequence"/>
</dbReference>
<dbReference type="AlphaFoldDB" id="D1QRD5"/>
<dbReference type="HOGENOM" id="CLU_2754539_0_0_10"/>
<sequence>MLITHCFDADYNVFSRRLQDLSSKGMRKGKARLDFPQHKDNVFERQLQILFEFNLQSIACNPFSKLLENV</sequence>
<dbReference type="EMBL" id="ACUZ02000029">
    <property type="protein sequence ID" value="EFB32093.1"/>
    <property type="molecule type" value="Genomic_DNA"/>
</dbReference>
<evidence type="ECO:0000313" key="1">
    <source>
        <dbReference type="EMBL" id="EFB32093.1"/>
    </source>
</evidence>
<dbReference type="STRING" id="649760.HMPREF0971_01539"/>
<comment type="caution">
    <text evidence="1">The sequence shown here is derived from an EMBL/GenBank/DDBJ whole genome shotgun (WGS) entry which is preliminary data.</text>
</comment>